<proteinExistence type="predicted"/>
<organism evidence="1">
    <name type="scientific">Tanacetum cinerariifolium</name>
    <name type="common">Dalmatian daisy</name>
    <name type="synonym">Chrysanthemum cinerariifolium</name>
    <dbReference type="NCBI Taxonomy" id="118510"/>
    <lineage>
        <taxon>Eukaryota</taxon>
        <taxon>Viridiplantae</taxon>
        <taxon>Streptophyta</taxon>
        <taxon>Embryophyta</taxon>
        <taxon>Tracheophyta</taxon>
        <taxon>Spermatophyta</taxon>
        <taxon>Magnoliopsida</taxon>
        <taxon>eudicotyledons</taxon>
        <taxon>Gunneridae</taxon>
        <taxon>Pentapetalae</taxon>
        <taxon>asterids</taxon>
        <taxon>campanulids</taxon>
        <taxon>Asterales</taxon>
        <taxon>Asteraceae</taxon>
        <taxon>Asteroideae</taxon>
        <taxon>Anthemideae</taxon>
        <taxon>Anthemidinae</taxon>
        <taxon>Tanacetum</taxon>
    </lineage>
</organism>
<sequence>MHSFDSSHEITNSSICILPRVKFPSHDPVVHHSGHDNKRRVEVNVGFFNMHMPNVAWYLKVGGASSHDDGVSKKCRRDWATYKDIIAGFCGPSRWKELSKESGSKILPCGDGSCWKAFKPIAILIACSRHMTRNMSYLSEYEEIDGRYVTFGRDPKGGKITGKGKISTDRKSTIGGYEFRESRLISWQCKKQTVVANSTTEAEYVAASSCCGHVLWIQNQMLDYRYNFMNTKIFIDNESTICIVKNPFHSKTKHIEIGHHFIRDSNEKKLIQMIKIHTDHNVADLLTKAFDVDRFQYLIARKLTTVVDVNADEGLLDDEEVVAEKEVSTADLVTTGGEVVTTAGVEVSATATTPTISMDDITLAKALAALKSAKPMLAERLQVEEQGELTTEERSKLFVELMNERKKHFARLRAEEKRRNPPTKAQKRKKMCNYLKNMAGFTHNQLKNKSFEEVQKAFDNTMSWTNSFVPIEIDKAAGTETRAEGSSKRA</sequence>
<name>A0A6L2LVY4_TANCI</name>
<protein>
    <submittedName>
        <fullName evidence="1">Putative ribonuclease H-like domain-containing protein</fullName>
    </submittedName>
</protein>
<dbReference type="PANTHER" id="PTHR11439:SF495">
    <property type="entry name" value="REVERSE TRANSCRIPTASE, RNA-DEPENDENT DNA POLYMERASE-RELATED"/>
    <property type="match status" value="1"/>
</dbReference>
<comment type="caution">
    <text evidence="1">The sequence shown here is derived from an EMBL/GenBank/DDBJ whole genome shotgun (WGS) entry which is preliminary data.</text>
</comment>
<dbReference type="AlphaFoldDB" id="A0A6L2LVY4"/>
<reference evidence="1" key="1">
    <citation type="journal article" date="2019" name="Sci. Rep.">
        <title>Draft genome of Tanacetum cinerariifolium, the natural source of mosquito coil.</title>
        <authorList>
            <person name="Yamashiro T."/>
            <person name="Shiraishi A."/>
            <person name="Satake H."/>
            <person name="Nakayama K."/>
        </authorList>
    </citation>
    <scope>NUCLEOTIDE SEQUENCE</scope>
</reference>
<dbReference type="PANTHER" id="PTHR11439">
    <property type="entry name" value="GAG-POL-RELATED RETROTRANSPOSON"/>
    <property type="match status" value="1"/>
</dbReference>
<dbReference type="EMBL" id="BKCJ010005200">
    <property type="protein sequence ID" value="GEU65440.1"/>
    <property type="molecule type" value="Genomic_DNA"/>
</dbReference>
<dbReference type="CDD" id="cd09272">
    <property type="entry name" value="RNase_HI_RT_Ty1"/>
    <property type="match status" value="1"/>
</dbReference>
<accession>A0A6L2LVY4</accession>
<gene>
    <name evidence="1" type="ORF">Tci_037418</name>
</gene>
<evidence type="ECO:0000313" key="1">
    <source>
        <dbReference type="EMBL" id="GEU65440.1"/>
    </source>
</evidence>